<dbReference type="InterPro" id="IPR003953">
    <property type="entry name" value="FAD-dep_OxRdtase_2_FAD-bd"/>
</dbReference>
<dbReference type="RefSeq" id="WP_062251786.1">
    <property type="nucleotide sequence ID" value="NZ_CP014229.1"/>
</dbReference>
<feature type="domain" description="FAD-dependent oxidoreductase 2 FAD-binding" evidence="4">
    <location>
        <begin position="6"/>
        <end position="407"/>
    </location>
</feature>
<organism evidence="5 6">
    <name type="scientific">Desulfovibrio fairfieldensis</name>
    <dbReference type="NCBI Taxonomy" id="44742"/>
    <lineage>
        <taxon>Bacteria</taxon>
        <taxon>Pseudomonadati</taxon>
        <taxon>Thermodesulfobacteriota</taxon>
        <taxon>Desulfovibrionia</taxon>
        <taxon>Desulfovibrionales</taxon>
        <taxon>Desulfovibrionaceae</taxon>
        <taxon>Desulfovibrio</taxon>
    </lineage>
</organism>
<evidence type="ECO:0000256" key="1">
    <source>
        <dbReference type="ARBA" id="ARBA00022630"/>
    </source>
</evidence>
<dbReference type="Proteomes" id="UP000069241">
    <property type="component" value="Chromosome"/>
</dbReference>
<dbReference type="GO" id="GO:0004368">
    <property type="term" value="F:glycerol-3-phosphate dehydrogenase (quinone) activity"/>
    <property type="evidence" value="ECO:0007669"/>
    <property type="project" value="InterPro"/>
</dbReference>
<dbReference type="KEGG" id="dfi:AXF13_04390"/>
<proteinExistence type="predicted"/>
<evidence type="ECO:0000313" key="6">
    <source>
        <dbReference type="Proteomes" id="UP000069241"/>
    </source>
</evidence>
<keyword evidence="3" id="KW-0560">Oxidoreductase</keyword>
<keyword evidence="6" id="KW-1185">Reference proteome</keyword>
<reference evidence="6" key="1">
    <citation type="submission" date="2016-02" db="EMBL/GenBank/DDBJ databases">
        <authorList>
            <person name="Holder M.E."/>
            <person name="Ajami N.J."/>
            <person name="Petrosino J.F."/>
        </authorList>
    </citation>
    <scope>NUCLEOTIDE SEQUENCE [LARGE SCALE GENOMIC DNA]</scope>
    <source>
        <strain evidence="6">CCUG 45958</strain>
    </source>
</reference>
<dbReference type="Pfam" id="PF00890">
    <property type="entry name" value="FAD_binding_2"/>
    <property type="match status" value="1"/>
</dbReference>
<dbReference type="PRINTS" id="PR00411">
    <property type="entry name" value="PNDRDTASEI"/>
</dbReference>
<keyword evidence="1" id="KW-0285">Flavoprotein</keyword>
<evidence type="ECO:0000259" key="4">
    <source>
        <dbReference type="Pfam" id="PF00890"/>
    </source>
</evidence>
<name>A0A0X8JIG2_9BACT</name>
<protein>
    <submittedName>
        <fullName evidence="5">Anaerobic glycerol-3-phosphate dehydrogenase subunit B</fullName>
    </submittedName>
</protein>
<dbReference type="AlphaFoldDB" id="A0A0X8JIG2"/>
<dbReference type="NCBIfam" id="TIGR03378">
    <property type="entry name" value="glycerol3P_GlpB"/>
    <property type="match status" value="1"/>
</dbReference>
<gene>
    <name evidence="5" type="ORF">AXF13_04390</name>
</gene>
<dbReference type="STRING" id="44742.AXF13_04390"/>
<dbReference type="SUPFAM" id="SSF51905">
    <property type="entry name" value="FAD/NAD(P)-binding domain"/>
    <property type="match status" value="1"/>
</dbReference>
<keyword evidence="2" id="KW-0288">FMN</keyword>
<evidence type="ECO:0000256" key="2">
    <source>
        <dbReference type="ARBA" id="ARBA00022643"/>
    </source>
</evidence>
<dbReference type="PIRSF" id="PIRSF000141">
    <property type="entry name" value="Anaerobic_G3P_dh"/>
    <property type="match status" value="1"/>
</dbReference>
<dbReference type="InterPro" id="IPR009158">
    <property type="entry name" value="G3P_DH_GlpB_su"/>
</dbReference>
<evidence type="ECO:0000256" key="3">
    <source>
        <dbReference type="ARBA" id="ARBA00023002"/>
    </source>
</evidence>
<evidence type="ECO:0000313" key="5">
    <source>
        <dbReference type="EMBL" id="AMD89409.1"/>
    </source>
</evidence>
<accession>A0A0X8JIG2</accession>
<sequence>MSRTIDVLVAGSGLAGLMAALTAAQDGRSVRLVTDGMGSLAISGGCVDLLGYAGGRRLDDPWNGMDLLPPEHPYRLLGAGNIRTALDMLRQCAAEQGWPLHTAVSPQGAPCNALLPTIMGTLKPSYLLPAGLNPTALTRAKRILVAGVRGLRDCRPALIVSQLRRYRDWADKDFIQILLPSPLGETHRSLSALDLARLVDKPQGRDWLIRALREHAGQCDAVLLPPICGSRADASVWHELSQAVGCPLVEMLSIPPGVGGLRLRDALLRELRRHDFELVENARLIRAETNGKQCTALVALAAGQERRHRARAFVLATGGILGGGVELAPGKVRESVFGLDIPVPPDVTEWSEPEIFGSHVFSRLGVRVDGEMRPLDEAGQTRWENVFFAGRSLGGYDFATEKSGHGVALTTGWQAGRMAAAIAGKSGGPASGERI</sequence>
<dbReference type="InterPro" id="IPR036188">
    <property type="entry name" value="FAD/NAD-bd_sf"/>
</dbReference>
<dbReference type="GO" id="GO:0009331">
    <property type="term" value="C:glycerol-3-phosphate dehydrogenase (FAD) complex"/>
    <property type="evidence" value="ECO:0007669"/>
    <property type="project" value="InterPro"/>
</dbReference>
<dbReference type="Gene3D" id="3.50.50.60">
    <property type="entry name" value="FAD/NAD(P)-binding domain"/>
    <property type="match status" value="1"/>
</dbReference>
<dbReference type="EMBL" id="CP014229">
    <property type="protein sequence ID" value="AMD89409.1"/>
    <property type="molecule type" value="Genomic_DNA"/>
</dbReference>